<evidence type="ECO:0000259" key="1">
    <source>
        <dbReference type="Pfam" id="PF13860"/>
    </source>
</evidence>
<organism evidence="2 3">
    <name type="scientific">Kryptobacter tengchongensis</name>
    <dbReference type="NCBI Taxonomy" id="1643429"/>
    <lineage>
        <taxon>Bacteria</taxon>
        <taxon>Pseudomonadati</taxon>
        <taxon>Candidatus Kryptoniota</taxon>
        <taxon>Candidatus Kryptobacter</taxon>
    </lineage>
</organism>
<dbReference type="Gene3D" id="2.60.40.4070">
    <property type="match status" value="1"/>
</dbReference>
<dbReference type="Pfam" id="PF13860">
    <property type="entry name" value="FlgD_ig"/>
    <property type="match status" value="1"/>
</dbReference>
<evidence type="ECO:0000313" key="2">
    <source>
        <dbReference type="EMBL" id="CUT05870.1"/>
    </source>
</evidence>
<dbReference type="InterPro" id="IPR026444">
    <property type="entry name" value="Secre_tail"/>
</dbReference>
<keyword evidence="3" id="KW-1185">Reference proteome</keyword>
<dbReference type="EMBL" id="CZVU01000144">
    <property type="protein sequence ID" value="CUT05870.1"/>
    <property type="molecule type" value="Genomic_DNA"/>
</dbReference>
<dbReference type="Proteomes" id="UP000243065">
    <property type="component" value="Unassembled WGS sequence"/>
</dbReference>
<evidence type="ECO:0000313" key="3">
    <source>
        <dbReference type="Proteomes" id="UP000243065"/>
    </source>
</evidence>
<feature type="domain" description="FlgD/Vpr Ig-like" evidence="1">
    <location>
        <begin position="165"/>
        <end position="227"/>
    </location>
</feature>
<reference evidence="2 3" key="1">
    <citation type="submission" date="2015-11" db="EMBL/GenBank/DDBJ databases">
        <authorList>
            <person name="Varghese N."/>
        </authorList>
    </citation>
    <scope>NUCLEOTIDE SEQUENCE [LARGE SCALE GENOMIC DNA]</scope>
    <source>
        <strain evidence="2 3">JGI-24</strain>
    </source>
</reference>
<dbReference type="RefSeq" id="WP_072151006.1">
    <property type="nucleotide sequence ID" value="NZ_CZVU01000144.1"/>
</dbReference>
<dbReference type="OrthoDB" id="9807669at2"/>
<proteinExistence type="predicted"/>
<dbReference type="InterPro" id="IPR025965">
    <property type="entry name" value="FlgD/Vpr_Ig-like"/>
</dbReference>
<accession>A0A656DD60</accession>
<dbReference type="AlphaFoldDB" id="A0A656DD60"/>
<sequence length="239" mass="26744">MIAPKAQKLNATANGITLKFTAMENELELKFNINYSSIVAWLKNSEKVRKLNIELKIKNGSTAEFVSLMPRSAGFMKLNYEIKDNMVKINLISRDENGLESGEGEIFFVTGKFNNADDVEISKLEVINSNGTIATPNFKLTTTSIYPVNFKLEQNYPNPFNPATTIKFTIPKDTRVQIAVFDINGRLVKILVDKILPAGEHITVWDGTDENGSSVSSGVYLYRMYADGFVNSKKMLLIK</sequence>
<dbReference type="NCBIfam" id="TIGR04183">
    <property type="entry name" value="Por_Secre_tail"/>
    <property type="match status" value="1"/>
</dbReference>
<protein>
    <submittedName>
        <fullName evidence="2">Por secretion system C-terminal sorting domain-containing protein</fullName>
    </submittedName>
</protein>
<gene>
    <name evidence="2" type="ORF">JGI24_01781</name>
</gene>
<name>A0A656DD60_KRYT1</name>